<protein>
    <submittedName>
        <fullName evidence="1">Uncharacterized protein</fullName>
    </submittedName>
</protein>
<dbReference type="EMBL" id="LAZR01000740">
    <property type="protein sequence ID" value="KKN59080.1"/>
    <property type="molecule type" value="Genomic_DNA"/>
</dbReference>
<sequence length="199" mass="22049">MLQISTVSAKGYRTLQTPSAVKFGETQTNANNYHPTAMGSSVVSVGLIEGPVSINQNPEIQEHRSDQLYNPYEAKMAGLGYQVEFSLDQYDVYNLALYLSINDSEVDGESILSLRGREYFSDLRCMEIETDAPRVDTTVGLGSQNWQFWKVRAFSNGAVEFGRGTQTRQPMIVYCLANDLDQVGEVVFSAEYGIAPAYG</sequence>
<name>A0A0F9RRG4_9ZZZZ</name>
<organism evidence="1">
    <name type="scientific">marine sediment metagenome</name>
    <dbReference type="NCBI Taxonomy" id="412755"/>
    <lineage>
        <taxon>unclassified sequences</taxon>
        <taxon>metagenomes</taxon>
        <taxon>ecological metagenomes</taxon>
    </lineage>
</organism>
<proteinExistence type="predicted"/>
<accession>A0A0F9RRG4</accession>
<dbReference type="AlphaFoldDB" id="A0A0F9RRG4"/>
<reference evidence="1" key="1">
    <citation type="journal article" date="2015" name="Nature">
        <title>Complex archaea that bridge the gap between prokaryotes and eukaryotes.</title>
        <authorList>
            <person name="Spang A."/>
            <person name="Saw J.H."/>
            <person name="Jorgensen S.L."/>
            <person name="Zaremba-Niedzwiedzka K."/>
            <person name="Martijn J."/>
            <person name="Lind A.E."/>
            <person name="van Eijk R."/>
            <person name="Schleper C."/>
            <person name="Guy L."/>
            <person name="Ettema T.J."/>
        </authorList>
    </citation>
    <scope>NUCLEOTIDE SEQUENCE</scope>
</reference>
<comment type="caution">
    <text evidence="1">The sequence shown here is derived from an EMBL/GenBank/DDBJ whole genome shotgun (WGS) entry which is preliminary data.</text>
</comment>
<evidence type="ECO:0000313" key="1">
    <source>
        <dbReference type="EMBL" id="KKN59080.1"/>
    </source>
</evidence>
<gene>
    <name evidence="1" type="ORF">LCGC14_0545600</name>
</gene>